<sequence>MRIGPSRPHLAEARTGRMDEPAVTEEILSGGVAGTLLQCADAMTGVVVLSGSSGRVDAARAKLFASEGVSALALQWFGGEGQVPGICEIPLEIFFAATDHLVGLGCRRIVYVGTSKGAEAALLAAAHDQRIDAVIAISPTSVVWGNIGPGRDGISWPERSSWTLKGVPLPFVPTRPNWRASHVDGLVSYRGLFQHCLASFGQEADRAAIPVEAISAKLVLVAGGDDALWPSLDFAQSIVRRREDAGKATRLVSSPDAGHRILLPGETTPRSALHAHGGNDHADARLGRDAWELIRDLL</sequence>
<reference evidence="2 3" key="1">
    <citation type="journal article" date="2000" name="DNA Res.">
        <title>Complete genome structure of the nitrogen-fixing symbiotic bacterium Mesorhizobium loti.</title>
        <authorList>
            <person name="Kaneko T."/>
            <person name="Nakamura Y."/>
            <person name="Sato S."/>
            <person name="Asamizu E."/>
            <person name="Kato T."/>
            <person name="Sasamoto S."/>
            <person name="Watanabe A."/>
            <person name="Idesawa K."/>
            <person name="Ishikawa A."/>
            <person name="Kawashima K."/>
            <person name="Kimura T."/>
            <person name="Kishida Y."/>
            <person name="Kiyokawa C."/>
            <person name="Kohara M."/>
            <person name="Matsumoto M."/>
            <person name="Matsuno A."/>
            <person name="Mochizuki Y."/>
            <person name="Nakayama S."/>
            <person name="Nakazaki N."/>
            <person name="Shimpo S."/>
            <person name="Sugimoto M."/>
            <person name="Takeuchi C."/>
            <person name="Yamada M."/>
            <person name="Tabata S."/>
        </authorList>
    </citation>
    <scope>NUCLEOTIDE SEQUENCE [LARGE SCALE GENOMIC DNA]</scope>
    <source>
        <strain evidence="3">LMG 29417 / CECT 9101 / MAFF 303099</strain>
    </source>
</reference>
<dbReference type="PANTHER" id="PTHR10824:SF4">
    <property type="entry name" value="ACYL-COENZYME A THIOESTERASE 1-LIKE"/>
    <property type="match status" value="1"/>
</dbReference>
<dbReference type="InterPro" id="IPR029058">
    <property type="entry name" value="AB_hydrolase_fold"/>
</dbReference>
<dbReference type="eggNOG" id="COG1073">
    <property type="taxonomic scope" value="Bacteria"/>
</dbReference>
<name>Q98E69_RHILO</name>
<protein>
    <submittedName>
        <fullName evidence="2">Acyl-CoA thioesterase</fullName>
    </submittedName>
</protein>
<dbReference type="GO" id="GO:0006637">
    <property type="term" value="P:acyl-CoA metabolic process"/>
    <property type="evidence" value="ECO:0007669"/>
    <property type="project" value="TreeGrafter"/>
</dbReference>
<dbReference type="AlphaFoldDB" id="Q98E69"/>
<organism evidence="2 3">
    <name type="scientific">Mesorhizobium japonicum (strain LMG 29417 / CECT 9101 / MAFF 303099)</name>
    <name type="common">Mesorhizobium loti (strain MAFF 303099)</name>
    <dbReference type="NCBI Taxonomy" id="266835"/>
    <lineage>
        <taxon>Bacteria</taxon>
        <taxon>Pseudomonadati</taxon>
        <taxon>Pseudomonadota</taxon>
        <taxon>Alphaproteobacteria</taxon>
        <taxon>Hyphomicrobiales</taxon>
        <taxon>Phyllobacteriaceae</taxon>
        <taxon>Mesorhizobium</taxon>
    </lineage>
</organism>
<dbReference type="GO" id="GO:0047617">
    <property type="term" value="F:fatty acyl-CoA hydrolase activity"/>
    <property type="evidence" value="ECO:0007669"/>
    <property type="project" value="TreeGrafter"/>
</dbReference>
<evidence type="ECO:0000259" key="1">
    <source>
        <dbReference type="Pfam" id="PF08840"/>
    </source>
</evidence>
<proteinExistence type="predicted"/>
<evidence type="ECO:0000313" key="3">
    <source>
        <dbReference type="Proteomes" id="UP000000552"/>
    </source>
</evidence>
<dbReference type="GO" id="GO:0006631">
    <property type="term" value="P:fatty acid metabolic process"/>
    <property type="evidence" value="ECO:0007669"/>
    <property type="project" value="TreeGrafter"/>
</dbReference>
<dbReference type="EMBL" id="BA000012">
    <property type="protein sequence ID" value="BAB51051.1"/>
    <property type="molecule type" value="Genomic_DNA"/>
</dbReference>
<feature type="domain" description="BAAT/Acyl-CoA thioester hydrolase C-terminal" evidence="1">
    <location>
        <begin position="107"/>
        <end position="293"/>
    </location>
</feature>
<dbReference type="Gene3D" id="3.40.50.1820">
    <property type="entry name" value="alpha/beta hydrolase"/>
    <property type="match status" value="1"/>
</dbReference>
<dbReference type="PANTHER" id="PTHR10824">
    <property type="entry name" value="ACYL-COENZYME A THIOESTERASE-RELATED"/>
    <property type="match status" value="1"/>
</dbReference>
<evidence type="ECO:0000313" key="2">
    <source>
        <dbReference type="EMBL" id="BAB51051.1"/>
    </source>
</evidence>
<dbReference type="HOGENOM" id="CLU_029849_0_0_5"/>
<dbReference type="Proteomes" id="UP000000552">
    <property type="component" value="Chromosome"/>
</dbReference>
<dbReference type="SUPFAM" id="SSF53474">
    <property type="entry name" value="alpha/beta-Hydrolases"/>
    <property type="match status" value="1"/>
</dbReference>
<dbReference type="InterPro" id="IPR014940">
    <property type="entry name" value="BAAT_C"/>
</dbReference>
<dbReference type="KEGG" id="mlo:mlr4383"/>
<dbReference type="ESTHER" id="rhilo-MLR4383">
    <property type="family name" value="Acyl-CoA_Thioesterase"/>
</dbReference>
<gene>
    <name evidence="2" type="ordered locus">mlr4383</name>
</gene>
<dbReference type="Pfam" id="PF08840">
    <property type="entry name" value="BAAT_C"/>
    <property type="match status" value="1"/>
</dbReference>
<accession>Q98E69</accession>